<dbReference type="Proteomes" id="UP000789375">
    <property type="component" value="Unassembled WGS sequence"/>
</dbReference>
<proteinExistence type="predicted"/>
<dbReference type="EMBL" id="CAJVPP010004122">
    <property type="protein sequence ID" value="CAG8644015.1"/>
    <property type="molecule type" value="Genomic_DNA"/>
</dbReference>
<accession>A0A9N9DQ86</accession>
<protein>
    <submittedName>
        <fullName evidence="1">11568_t:CDS:1</fullName>
    </submittedName>
</protein>
<comment type="caution">
    <text evidence="1">The sequence shown here is derived from an EMBL/GenBank/DDBJ whole genome shotgun (WGS) entry which is preliminary data.</text>
</comment>
<gene>
    <name evidence="1" type="ORF">FMOSSE_LOCUS11138</name>
</gene>
<evidence type="ECO:0000313" key="1">
    <source>
        <dbReference type="EMBL" id="CAG8644015.1"/>
    </source>
</evidence>
<sequence length="65" mass="7655">MLVVTFLNLYFKIFDWYNGNSKNEVKELVQELYDNAKKNLLPKHSINSIISSSDDDDDIFKVLRD</sequence>
<evidence type="ECO:0000313" key="2">
    <source>
        <dbReference type="Proteomes" id="UP000789375"/>
    </source>
</evidence>
<name>A0A9N9DQ86_FUNMO</name>
<reference evidence="1" key="1">
    <citation type="submission" date="2021-06" db="EMBL/GenBank/DDBJ databases">
        <authorList>
            <person name="Kallberg Y."/>
            <person name="Tangrot J."/>
            <person name="Rosling A."/>
        </authorList>
    </citation>
    <scope>NUCLEOTIDE SEQUENCE</scope>
    <source>
        <strain evidence="1">87-6 pot B 2015</strain>
    </source>
</reference>
<organism evidence="1 2">
    <name type="scientific">Funneliformis mosseae</name>
    <name type="common">Endomycorrhizal fungus</name>
    <name type="synonym">Glomus mosseae</name>
    <dbReference type="NCBI Taxonomy" id="27381"/>
    <lineage>
        <taxon>Eukaryota</taxon>
        <taxon>Fungi</taxon>
        <taxon>Fungi incertae sedis</taxon>
        <taxon>Mucoromycota</taxon>
        <taxon>Glomeromycotina</taxon>
        <taxon>Glomeromycetes</taxon>
        <taxon>Glomerales</taxon>
        <taxon>Glomeraceae</taxon>
        <taxon>Funneliformis</taxon>
    </lineage>
</organism>
<dbReference type="AlphaFoldDB" id="A0A9N9DQ86"/>
<keyword evidence="2" id="KW-1185">Reference proteome</keyword>